<dbReference type="GO" id="GO:0008168">
    <property type="term" value="F:methyltransferase activity"/>
    <property type="evidence" value="ECO:0007669"/>
    <property type="project" value="UniProtKB-KW"/>
</dbReference>
<dbReference type="Pfam" id="PF08242">
    <property type="entry name" value="Methyltransf_12"/>
    <property type="match status" value="1"/>
</dbReference>
<dbReference type="OrthoDB" id="836632at2"/>
<proteinExistence type="predicted"/>
<accession>A0A3R9NIZ9</accession>
<evidence type="ECO:0000259" key="1">
    <source>
        <dbReference type="Pfam" id="PF08242"/>
    </source>
</evidence>
<dbReference type="Gene3D" id="3.40.50.150">
    <property type="entry name" value="Vaccinia Virus protein VP39"/>
    <property type="match status" value="1"/>
</dbReference>
<dbReference type="SUPFAM" id="SSF53335">
    <property type="entry name" value="S-adenosyl-L-methionine-dependent methyltransferases"/>
    <property type="match status" value="1"/>
</dbReference>
<gene>
    <name evidence="2" type="ORF">EI291_10940</name>
</gene>
<dbReference type="PROSITE" id="PS01330">
    <property type="entry name" value="PABS_1"/>
    <property type="match status" value="1"/>
</dbReference>
<dbReference type="InterPro" id="IPR013217">
    <property type="entry name" value="Methyltransf_12"/>
</dbReference>
<dbReference type="EMBL" id="RWIT01000005">
    <property type="protein sequence ID" value="RSK48243.1"/>
    <property type="molecule type" value="Genomic_DNA"/>
</dbReference>
<dbReference type="RefSeq" id="WP_125419868.1">
    <property type="nucleotide sequence ID" value="NZ_RWIT01000005.1"/>
</dbReference>
<reference evidence="2 3" key="1">
    <citation type="submission" date="2018-12" db="EMBL/GenBank/DDBJ databases">
        <authorList>
            <person name="Feng G."/>
            <person name="Zhu H."/>
        </authorList>
    </citation>
    <scope>NUCLEOTIDE SEQUENCE [LARGE SCALE GENOMIC DNA]</scope>
    <source>
        <strain evidence="2 3">KCTC 12533</strain>
    </source>
</reference>
<feature type="domain" description="Methyltransferase type 12" evidence="1">
    <location>
        <begin position="47"/>
        <end position="146"/>
    </location>
</feature>
<dbReference type="CDD" id="cd02440">
    <property type="entry name" value="AdoMet_MTases"/>
    <property type="match status" value="1"/>
</dbReference>
<organism evidence="2 3">
    <name type="scientific">Hymenobacter rigui</name>
    <dbReference type="NCBI Taxonomy" id="334424"/>
    <lineage>
        <taxon>Bacteria</taxon>
        <taxon>Pseudomonadati</taxon>
        <taxon>Bacteroidota</taxon>
        <taxon>Cytophagia</taxon>
        <taxon>Cytophagales</taxon>
        <taxon>Hymenobacteraceae</taxon>
        <taxon>Hymenobacter</taxon>
    </lineage>
</organism>
<dbReference type="Proteomes" id="UP000273500">
    <property type="component" value="Unassembled WGS sequence"/>
</dbReference>
<keyword evidence="2" id="KW-0808">Transferase</keyword>
<keyword evidence="3" id="KW-1185">Reference proteome</keyword>
<dbReference type="InterPro" id="IPR029063">
    <property type="entry name" value="SAM-dependent_MTases_sf"/>
</dbReference>
<dbReference type="AlphaFoldDB" id="A0A3R9NIZ9"/>
<evidence type="ECO:0000313" key="2">
    <source>
        <dbReference type="EMBL" id="RSK48243.1"/>
    </source>
</evidence>
<protein>
    <submittedName>
        <fullName evidence="2">Class I SAM-dependent methyltransferase</fullName>
    </submittedName>
</protein>
<name>A0A3R9NIZ9_9BACT</name>
<dbReference type="InterPro" id="IPR030373">
    <property type="entry name" value="PABS_CS"/>
</dbReference>
<keyword evidence="2" id="KW-0489">Methyltransferase</keyword>
<comment type="caution">
    <text evidence="2">The sequence shown here is derived from an EMBL/GenBank/DDBJ whole genome shotgun (WGS) entry which is preliminary data.</text>
</comment>
<sequence>MPLPDSGFDSVAAFYDALARLVYGPALRRAQQAALDAGLPTGSVQILIIGGGTGWVLGEVLRRSPTARIVYLEASPRMLALSQAWLHQHLPQHLAQVEFRLGTEATLLPHERFKVVLTFFFLDLFEPVRLRAIVKHLRMALVPGGVWLLADFAEPRRWWHRALLWLMYRFFGLSTGISARQRPPIEAELRRTELAPTPAGIFFGGMVEASVWR</sequence>
<evidence type="ECO:0000313" key="3">
    <source>
        <dbReference type="Proteomes" id="UP000273500"/>
    </source>
</evidence>
<dbReference type="GO" id="GO:0032259">
    <property type="term" value="P:methylation"/>
    <property type="evidence" value="ECO:0007669"/>
    <property type="project" value="UniProtKB-KW"/>
</dbReference>